<accession>A0A2V1K255</accession>
<dbReference type="PANTHER" id="PTHR47197">
    <property type="entry name" value="PROTEIN NIRF"/>
    <property type="match status" value="1"/>
</dbReference>
<dbReference type="AlphaFoldDB" id="A0A2V1K255"/>
<dbReference type="Gene3D" id="2.130.10.10">
    <property type="entry name" value="YVTN repeat-like/Quinoprotein amine dehydrogenase"/>
    <property type="match status" value="1"/>
</dbReference>
<dbReference type="InterPro" id="IPR011045">
    <property type="entry name" value="N2O_reductase_N"/>
</dbReference>
<comment type="caution">
    <text evidence="1">The sequence shown here is derived from an EMBL/GenBank/DDBJ whole genome shotgun (WGS) entry which is preliminary data.</text>
</comment>
<proteinExistence type="predicted"/>
<evidence type="ECO:0000313" key="1">
    <source>
        <dbReference type="EMBL" id="PWF23223.1"/>
    </source>
</evidence>
<dbReference type="Proteomes" id="UP000245212">
    <property type="component" value="Unassembled WGS sequence"/>
</dbReference>
<dbReference type="PANTHER" id="PTHR47197:SF3">
    <property type="entry name" value="DIHYDRO-HEME D1 DEHYDROGENASE"/>
    <property type="match status" value="1"/>
</dbReference>
<dbReference type="SUPFAM" id="SSF50974">
    <property type="entry name" value="Nitrous oxide reductase, N-terminal domain"/>
    <property type="match status" value="1"/>
</dbReference>
<sequence length="381" mass="40971">MGSLLLCAGILAGCADTAHLGVYGAATAPVAEPAIGSRLSELQRQEIGMRLYELAFSPRHQAVFVVSAGGEDAVHDPSQVLRLDPKDLSVQARIPLARRGFGVALDDADNRLYVGNALDASVTVVDLGTDEVIGVVQLADPVRQDGDKPIYPHLLRTLAVDAKRHRLYAPGLSAQGSVLYVIDTRTLALERVVPGLGAGAAGIVLDEVGGMLYVSNLQGQVFALNAQTLAIEMQWEVRADQLLNLDLDRSRQRLIATDLGSPRLDEARRQKAGLVDYEKRGEGHRVVVFDTADGHTVASIPTGQSPIAPLVDERRGRVYVTNRDAGTLTILDANDYTVIRDVALPSHPNSLTLDPDTGTVFVSIKEPSRQARESVARIPYE</sequence>
<dbReference type="InterPro" id="IPR015943">
    <property type="entry name" value="WD40/YVTN_repeat-like_dom_sf"/>
</dbReference>
<dbReference type="EMBL" id="QETA01000003">
    <property type="protein sequence ID" value="PWF23223.1"/>
    <property type="molecule type" value="Genomic_DNA"/>
</dbReference>
<reference evidence="2" key="1">
    <citation type="submission" date="2018-05" db="EMBL/GenBank/DDBJ databases">
        <authorList>
            <person name="Li Y."/>
        </authorList>
    </citation>
    <scope>NUCLEOTIDE SEQUENCE [LARGE SCALE GENOMIC DNA]</scope>
    <source>
        <strain evidence="2">3d-2-2</strain>
    </source>
</reference>
<protein>
    <submittedName>
        <fullName evidence="1">YncE family protein</fullName>
    </submittedName>
</protein>
<name>A0A2V1K255_9BURK</name>
<keyword evidence="2" id="KW-1185">Reference proteome</keyword>
<evidence type="ECO:0000313" key="2">
    <source>
        <dbReference type="Proteomes" id="UP000245212"/>
    </source>
</evidence>
<dbReference type="InterPro" id="IPR051200">
    <property type="entry name" value="Host-pathogen_enzymatic-act"/>
</dbReference>
<gene>
    <name evidence="1" type="ORF">DD235_09550</name>
</gene>
<organism evidence="1 2">
    <name type="scientific">Corticimicrobacter populi</name>
    <dbReference type="NCBI Taxonomy" id="2175229"/>
    <lineage>
        <taxon>Bacteria</taxon>
        <taxon>Pseudomonadati</taxon>
        <taxon>Pseudomonadota</taxon>
        <taxon>Betaproteobacteria</taxon>
        <taxon>Burkholderiales</taxon>
        <taxon>Alcaligenaceae</taxon>
        <taxon>Corticimicrobacter</taxon>
    </lineage>
</organism>